<reference evidence="9 10" key="1">
    <citation type="journal article" date="2024" name="Chem. Sci.">
        <title>Discovery of megapolipeptins by genome mining of a Burkholderiales bacteria collection.</title>
        <authorList>
            <person name="Paulo B.S."/>
            <person name="Recchia M.J.J."/>
            <person name="Lee S."/>
            <person name="Fergusson C.H."/>
            <person name="Romanowski S.B."/>
            <person name="Hernandez A."/>
            <person name="Krull N."/>
            <person name="Liu D.Y."/>
            <person name="Cavanagh H."/>
            <person name="Bos A."/>
            <person name="Gray C.A."/>
            <person name="Murphy B.T."/>
            <person name="Linington R.G."/>
            <person name="Eustaquio A.S."/>
        </authorList>
    </citation>
    <scope>NUCLEOTIDE SEQUENCE [LARGE SCALE GENOMIC DNA]</scope>
    <source>
        <strain evidence="9 10">RL17-338-BIC-A</strain>
    </source>
</reference>
<evidence type="ECO:0000256" key="4">
    <source>
        <dbReference type="ARBA" id="ARBA00022692"/>
    </source>
</evidence>
<keyword evidence="5 7" id="KW-1133">Transmembrane helix</keyword>
<feature type="transmembrane region" description="Helical" evidence="7">
    <location>
        <begin position="323"/>
        <end position="346"/>
    </location>
</feature>
<dbReference type="RefSeq" id="WP_408334355.1">
    <property type="nucleotide sequence ID" value="NZ_JAQQCF010000004.1"/>
</dbReference>
<comment type="similarity">
    <text evidence="2">Belongs to the GSP F family.</text>
</comment>
<dbReference type="Gene3D" id="1.20.81.30">
    <property type="entry name" value="Type II secretion system (T2SS), domain F"/>
    <property type="match status" value="2"/>
</dbReference>
<feature type="transmembrane region" description="Helical" evidence="7">
    <location>
        <begin position="176"/>
        <end position="196"/>
    </location>
</feature>
<feature type="domain" description="Type II secretion system protein GspF" evidence="8">
    <location>
        <begin position="29"/>
        <end position="142"/>
    </location>
</feature>
<keyword evidence="6 7" id="KW-0472">Membrane</keyword>
<dbReference type="Proteomes" id="UP001629432">
    <property type="component" value="Unassembled WGS sequence"/>
</dbReference>
<comment type="subcellular location">
    <subcellularLocation>
        <location evidence="1">Cell membrane</location>
        <topology evidence="1">Multi-pass membrane protein</topology>
    </subcellularLocation>
</comment>
<evidence type="ECO:0000313" key="10">
    <source>
        <dbReference type="Proteomes" id="UP001629432"/>
    </source>
</evidence>
<evidence type="ECO:0000256" key="2">
    <source>
        <dbReference type="ARBA" id="ARBA00005745"/>
    </source>
</evidence>
<dbReference type="Pfam" id="PF00482">
    <property type="entry name" value="T2SSF"/>
    <property type="match status" value="2"/>
</dbReference>
<dbReference type="InterPro" id="IPR018076">
    <property type="entry name" value="T2SS_GspF_dom"/>
</dbReference>
<keyword evidence="10" id="KW-1185">Reference proteome</keyword>
<evidence type="ECO:0000313" key="9">
    <source>
        <dbReference type="EMBL" id="MFM0636397.1"/>
    </source>
</evidence>
<accession>A0ABW9DP90</accession>
<evidence type="ECO:0000256" key="3">
    <source>
        <dbReference type="ARBA" id="ARBA00022475"/>
    </source>
</evidence>
<feature type="domain" description="Type II secretion system protein GspF" evidence="8">
    <location>
        <begin position="223"/>
        <end position="344"/>
    </location>
</feature>
<comment type="caution">
    <text evidence="9">The sequence shown here is derived from an EMBL/GenBank/DDBJ whole genome shotgun (WGS) entry which is preliminary data.</text>
</comment>
<name>A0ABW9DP90_9BURK</name>
<evidence type="ECO:0000259" key="8">
    <source>
        <dbReference type="Pfam" id="PF00482"/>
    </source>
</evidence>
<organism evidence="9 10">
    <name type="scientific">Paraburkholderia metrosideri</name>
    <dbReference type="NCBI Taxonomy" id="580937"/>
    <lineage>
        <taxon>Bacteria</taxon>
        <taxon>Pseudomonadati</taxon>
        <taxon>Pseudomonadota</taxon>
        <taxon>Betaproteobacteria</taxon>
        <taxon>Burkholderiales</taxon>
        <taxon>Burkholderiaceae</taxon>
        <taxon>Paraburkholderia</taxon>
    </lineage>
</organism>
<dbReference type="EMBL" id="JAQQCF010000004">
    <property type="protein sequence ID" value="MFM0636397.1"/>
    <property type="molecule type" value="Genomic_DNA"/>
</dbReference>
<gene>
    <name evidence="9" type="ORF">PQQ63_06795</name>
</gene>
<evidence type="ECO:0000256" key="5">
    <source>
        <dbReference type="ARBA" id="ARBA00022989"/>
    </source>
</evidence>
<evidence type="ECO:0000256" key="7">
    <source>
        <dbReference type="SAM" id="Phobius"/>
    </source>
</evidence>
<dbReference type="InterPro" id="IPR003004">
    <property type="entry name" value="GspF/PilC"/>
</dbReference>
<sequence length="358" mass="40224">MGLDLNRRWAKLNAGPQQRLRLYRKIEKMLSNGLPLLKVLEELELRASRDGRQPNQPEAILLGEWRRVVQNGGALAEGMEGWVPNAEQMIVMAGEQSGRTEVALRAVTGIVMSGRRIRNAVIGGLAYPIALFAMTLAYLYLFGTRLIPQFAAIEDPERWHGAARMLYLMSQFVQHWMVQCVLVLVAFAALLIYSLPRWRGRARNWLDDFPPYSIYRLMVGASFLTAFASMQTAGFTVEKSLTRLSGNAKPWLRERIEDMLFGVKSGLNVGEAMRNAGYHFPSREIVEDLCVYAQYKGFGEALKTIADEWVETGVERVSVQMRLLNGMAILLLASLLGLLITGFFGIQQEIAAMARSLH</sequence>
<evidence type="ECO:0000256" key="6">
    <source>
        <dbReference type="ARBA" id="ARBA00023136"/>
    </source>
</evidence>
<dbReference type="PANTHER" id="PTHR30012">
    <property type="entry name" value="GENERAL SECRETION PATHWAY PROTEIN"/>
    <property type="match status" value="1"/>
</dbReference>
<keyword evidence="3" id="KW-1003">Cell membrane</keyword>
<feature type="transmembrane region" description="Helical" evidence="7">
    <location>
        <begin position="120"/>
        <end position="141"/>
    </location>
</feature>
<evidence type="ECO:0000256" key="1">
    <source>
        <dbReference type="ARBA" id="ARBA00004651"/>
    </source>
</evidence>
<proteinExistence type="inferred from homology"/>
<dbReference type="InterPro" id="IPR042094">
    <property type="entry name" value="T2SS_GspF_sf"/>
</dbReference>
<keyword evidence="4 7" id="KW-0812">Transmembrane</keyword>
<protein>
    <submittedName>
        <fullName evidence="9">Type II secretion system F family protein</fullName>
    </submittedName>
</protein>
<dbReference type="PANTHER" id="PTHR30012:SF0">
    <property type="entry name" value="TYPE II SECRETION SYSTEM PROTEIN F-RELATED"/>
    <property type="match status" value="1"/>
</dbReference>